<organism evidence="1 2">
    <name type="scientific">Chrysemys picta bellii</name>
    <name type="common">Western painted turtle</name>
    <name type="synonym">Emys bellii</name>
    <dbReference type="NCBI Taxonomy" id="8478"/>
    <lineage>
        <taxon>Eukaryota</taxon>
        <taxon>Metazoa</taxon>
        <taxon>Chordata</taxon>
        <taxon>Craniata</taxon>
        <taxon>Vertebrata</taxon>
        <taxon>Euteleostomi</taxon>
        <taxon>Archelosauria</taxon>
        <taxon>Testudinata</taxon>
        <taxon>Testudines</taxon>
        <taxon>Cryptodira</taxon>
        <taxon>Durocryptodira</taxon>
        <taxon>Testudinoidea</taxon>
        <taxon>Emydidae</taxon>
        <taxon>Chrysemys</taxon>
    </lineage>
</organism>
<accession>A0A8C3IWA1</accession>
<name>A0A8C3IWA1_CHRPI</name>
<proteinExistence type="predicted"/>
<reference evidence="1" key="3">
    <citation type="submission" date="2025-09" db="UniProtKB">
        <authorList>
            <consortium name="Ensembl"/>
        </authorList>
    </citation>
    <scope>IDENTIFICATION</scope>
</reference>
<dbReference type="Ensembl" id="ENSCPBT00000047102.1">
    <property type="protein sequence ID" value="ENSCPBP00000040199.1"/>
    <property type="gene ID" value="ENSCPBG00000027651.1"/>
</dbReference>
<reference evidence="1" key="2">
    <citation type="submission" date="2025-08" db="UniProtKB">
        <authorList>
            <consortium name="Ensembl"/>
        </authorList>
    </citation>
    <scope>IDENTIFICATION</scope>
</reference>
<dbReference type="AlphaFoldDB" id="A0A8C3IWA1"/>
<evidence type="ECO:0000313" key="1">
    <source>
        <dbReference type="Ensembl" id="ENSCPBP00000040199.1"/>
    </source>
</evidence>
<dbReference type="Proteomes" id="UP000694380">
    <property type="component" value="Chromosome 6"/>
</dbReference>
<protein>
    <submittedName>
        <fullName evidence="1">Uncharacterized protein</fullName>
    </submittedName>
</protein>
<keyword evidence="2" id="KW-1185">Reference proteome</keyword>
<sequence length="79" mass="8998">MPEVCFRMHLLFTFRKNAHSSLELLSDPPASASQVAGITGVCYCTRLPLLSTIIWSCFPLIYYLPFSQKHTGLIITTWY</sequence>
<evidence type="ECO:0000313" key="2">
    <source>
        <dbReference type="Proteomes" id="UP000694380"/>
    </source>
</evidence>
<reference evidence="1" key="1">
    <citation type="journal article" date="2015" name="Genome Biol. Evol.">
        <title>Physical Mapping and Refinement of the Painted Turtle Genome (Chrysemys picta) Inform Amniote Genome Evolution and Challenge Turtle-Bird Chromosomal Conservation.</title>
        <authorList>
            <person name="Badenhorst D."/>
            <person name="Hillier L.W."/>
            <person name="Literman R."/>
            <person name="Montiel E.E."/>
            <person name="Radhakrishnan S."/>
            <person name="Shen Y."/>
            <person name="Minx P."/>
            <person name="Janes D.E."/>
            <person name="Warren W.C."/>
            <person name="Edwards S.V."/>
            <person name="Valenzuela N."/>
        </authorList>
    </citation>
    <scope>NUCLEOTIDE SEQUENCE [LARGE SCALE GENOMIC DNA]</scope>
</reference>